<feature type="region of interest" description="Disordered" evidence="1">
    <location>
        <begin position="149"/>
        <end position="211"/>
    </location>
</feature>
<keyword evidence="3" id="KW-1185">Reference proteome</keyword>
<dbReference type="EMBL" id="BMIQ01000002">
    <property type="protein sequence ID" value="GGD99516.1"/>
    <property type="molecule type" value="Genomic_DNA"/>
</dbReference>
<feature type="region of interest" description="Disordered" evidence="1">
    <location>
        <begin position="68"/>
        <end position="94"/>
    </location>
</feature>
<feature type="compositionally biased region" description="Basic and acidic residues" evidence="1">
    <location>
        <begin position="202"/>
        <end position="211"/>
    </location>
</feature>
<gene>
    <name evidence="2" type="ORF">GCM10011390_17930</name>
</gene>
<evidence type="ECO:0000256" key="1">
    <source>
        <dbReference type="SAM" id="MobiDB-lite"/>
    </source>
</evidence>
<organism evidence="2 3">
    <name type="scientific">Aureimonas endophytica</name>
    <dbReference type="NCBI Taxonomy" id="2027858"/>
    <lineage>
        <taxon>Bacteria</taxon>
        <taxon>Pseudomonadati</taxon>
        <taxon>Pseudomonadota</taxon>
        <taxon>Alphaproteobacteria</taxon>
        <taxon>Hyphomicrobiales</taxon>
        <taxon>Aurantimonadaceae</taxon>
        <taxon>Aureimonas</taxon>
    </lineage>
</organism>
<comment type="caution">
    <text evidence="2">The sequence shown here is derived from an EMBL/GenBank/DDBJ whole genome shotgun (WGS) entry which is preliminary data.</text>
</comment>
<proteinExistence type="predicted"/>
<sequence length="224" mass="23989">MNLRKMRAATALGVVLAGLGLSGCLGPTYGTGKSAGAQLFSDIDGMLALGPKERDEIDYSPRAELVRPKDKSVLPAPQASVDAASGGKWPESPEQRRARIRAAADARDTGGVVQPGELLADKEGVTEDEKARNTWAGARQNQVKGILTPDELKSGREGFMQRLAESKQGSPTTRKYLSEPPIAYRQPSSSAPVGDPGEDEDVKQKRIDGKDETFLSKLKSLNPF</sequence>
<reference evidence="2" key="1">
    <citation type="journal article" date="2014" name="Int. J. Syst. Evol. Microbiol.">
        <title>Complete genome sequence of Corynebacterium casei LMG S-19264T (=DSM 44701T), isolated from a smear-ripened cheese.</title>
        <authorList>
            <consortium name="US DOE Joint Genome Institute (JGI-PGF)"/>
            <person name="Walter F."/>
            <person name="Albersmeier A."/>
            <person name="Kalinowski J."/>
            <person name="Ruckert C."/>
        </authorList>
    </citation>
    <scope>NUCLEOTIDE SEQUENCE</scope>
    <source>
        <strain evidence="2">CGMCC 1.15367</strain>
    </source>
</reference>
<dbReference type="PROSITE" id="PS51257">
    <property type="entry name" value="PROKAR_LIPOPROTEIN"/>
    <property type="match status" value="1"/>
</dbReference>
<evidence type="ECO:0000313" key="2">
    <source>
        <dbReference type="EMBL" id="GGD99516.1"/>
    </source>
</evidence>
<protein>
    <submittedName>
        <fullName evidence="2">Uncharacterized protein</fullName>
    </submittedName>
</protein>
<dbReference type="RefSeq" id="WP_188907873.1">
    <property type="nucleotide sequence ID" value="NZ_BMIQ01000002.1"/>
</dbReference>
<evidence type="ECO:0000313" key="3">
    <source>
        <dbReference type="Proteomes" id="UP000644699"/>
    </source>
</evidence>
<reference evidence="2" key="2">
    <citation type="submission" date="2020-09" db="EMBL/GenBank/DDBJ databases">
        <authorList>
            <person name="Sun Q."/>
            <person name="Zhou Y."/>
        </authorList>
    </citation>
    <scope>NUCLEOTIDE SEQUENCE</scope>
    <source>
        <strain evidence="2">CGMCC 1.15367</strain>
    </source>
</reference>
<dbReference type="AlphaFoldDB" id="A0A916ZIH4"/>
<name>A0A916ZIH4_9HYPH</name>
<accession>A0A916ZIH4</accession>
<dbReference type="Proteomes" id="UP000644699">
    <property type="component" value="Unassembled WGS sequence"/>
</dbReference>